<dbReference type="Gene3D" id="3.30.429.10">
    <property type="entry name" value="Macrophage Migration Inhibitory Factor"/>
    <property type="match status" value="1"/>
</dbReference>
<keyword evidence="2" id="KW-1185">Reference proteome</keyword>
<dbReference type="InterPro" id="IPR014347">
    <property type="entry name" value="Tautomerase/MIF_sf"/>
</dbReference>
<dbReference type="Proteomes" id="UP000652198">
    <property type="component" value="Unassembled WGS sequence"/>
</dbReference>
<comment type="caution">
    <text evidence="1">The sequence shown here is derived from an EMBL/GenBank/DDBJ whole genome shotgun (WGS) entry which is preliminary data.</text>
</comment>
<reference evidence="1 2" key="1">
    <citation type="submission" date="2019-11" db="EMBL/GenBank/DDBJ databases">
        <title>Metabolism of dissolved organic matter in forest soils.</title>
        <authorList>
            <person name="Cyle K.T."/>
            <person name="Wilhelm R.C."/>
            <person name="Martinez C.E."/>
        </authorList>
    </citation>
    <scope>NUCLEOTIDE SEQUENCE [LARGE SCALE GENOMIC DNA]</scope>
    <source>
        <strain evidence="1 2">1N</strain>
    </source>
</reference>
<proteinExistence type="predicted"/>
<protein>
    <submittedName>
        <fullName evidence="1">Tautomerase</fullName>
    </submittedName>
</protein>
<sequence length="152" mass="16681">MPNILVKLPKDSFPDSHRDTLVRLLNDAAARAEQIPDDPKKRSLCWVVIDEVAPGFWTCGGTDMTAQLLPCIAMIYLPAGVLDAATRAHYVSLVHDAFRQALPPADRRRLVTSVIVHDVTEGSWGVNGAIWRLPDFAEAAGFSHLKSLCHAN</sequence>
<evidence type="ECO:0000313" key="1">
    <source>
        <dbReference type="EMBL" id="NPT43019.1"/>
    </source>
</evidence>
<accession>A0ABX2BQS4</accession>
<organism evidence="1 2">
    <name type="scientific">Paraburkholderia solitsugae</name>
    <dbReference type="NCBI Taxonomy" id="2675748"/>
    <lineage>
        <taxon>Bacteria</taxon>
        <taxon>Pseudomonadati</taxon>
        <taxon>Pseudomonadota</taxon>
        <taxon>Betaproteobacteria</taxon>
        <taxon>Burkholderiales</taxon>
        <taxon>Burkholderiaceae</taxon>
        <taxon>Paraburkholderia</taxon>
    </lineage>
</organism>
<name>A0ABX2BQS4_9BURK</name>
<dbReference type="RefSeq" id="WP_172311844.1">
    <property type="nucleotide sequence ID" value="NZ_WOEY01000066.1"/>
</dbReference>
<dbReference type="EMBL" id="WOEY01000066">
    <property type="protein sequence ID" value="NPT43019.1"/>
    <property type="molecule type" value="Genomic_DNA"/>
</dbReference>
<gene>
    <name evidence="1" type="ORF">GNZ12_17205</name>
</gene>
<evidence type="ECO:0000313" key="2">
    <source>
        <dbReference type="Proteomes" id="UP000652198"/>
    </source>
</evidence>